<gene>
    <name evidence="2" type="ORF">PoB_006350000</name>
</gene>
<proteinExistence type="predicted"/>
<dbReference type="Proteomes" id="UP000735302">
    <property type="component" value="Unassembled WGS sequence"/>
</dbReference>
<dbReference type="EMBL" id="BLXT01007159">
    <property type="protein sequence ID" value="GFO36995.1"/>
    <property type="molecule type" value="Genomic_DNA"/>
</dbReference>
<accession>A0AAV4CYW3</accession>
<feature type="region of interest" description="Disordered" evidence="1">
    <location>
        <begin position="113"/>
        <end position="136"/>
    </location>
</feature>
<name>A0AAV4CYW3_9GAST</name>
<reference evidence="2 3" key="1">
    <citation type="journal article" date="2021" name="Elife">
        <title>Chloroplast acquisition without the gene transfer in kleptoplastic sea slugs, Plakobranchus ocellatus.</title>
        <authorList>
            <person name="Maeda T."/>
            <person name="Takahashi S."/>
            <person name="Yoshida T."/>
            <person name="Shimamura S."/>
            <person name="Takaki Y."/>
            <person name="Nagai Y."/>
            <person name="Toyoda A."/>
            <person name="Suzuki Y."/>
            <person name="Arimoto A."/>
            <person name="Ishii H."/>
            <person name="Satoh N."/>
            <person name="Nishiyama T."/>
            <person name="Hasebe M."/>
            <person name="Maruyama T."/>
            <person name="Minagawa J."/>
            <person name="Obokata J."/>
            <person name="Shigenobu S."/>
        </authorList>
    </citation>
    <scope>NUCLEOTIDE SEQUENCE [LARGE SCALE GENOMIC DNA]</scope>
</reference>
<sequence length="136" mass="14756">MTTTMLPVSYNESVRMALCSPMLVASDLVAPQSQQHGLDRPAAHDSRSVPHEWASCQSESHWMVVSGPFPLLFLTLSSELIPSFLRSVHGVNPHLTSESSGLVMGHYFVRTSVSHRPSTRRPCNSGGKGAASHKCS</sequence>
<evidence type="ECO:0000256" key="1">
    <source>
        <dbReference type="SAM" id="MobiDB-lite"/>
    </source>
</evidence>
<evidence type="ECO:0000313" key="3">
    <source>
        <dbReference type="Proteomes" id="UP000735302"/>
    </source>
</evidence>
<organism evidence="2 3">
    <name type="scientific">Plakobranchus ocellatus</name>
    <dbReference type="NCBI Taxonomy" id="259542"/>
    <lineage>
        <taxon>Eukaryota</taxon>
        <taxon>Metazoa</taxon>
        <taxon>Spiralia</taxon>
        <taxon>Lophotrochozoa</taxon>
        <taxon>Mollusca</taxon>
        <taxon>Gastropoda</taxon>
        <taxon>Heterobranchia</taxon>
        <taxon>Euthyneura</taxon>
        <taxon>Panpulmonata</taxon>
        <taxon>Sacoglossa</taxon>
        <taxon>Placobranchoidea</taxon>
        <taxon>Plakobranchidae</taxon>
        <taxon>Plakobranchus</taxon>
    </lineage>
</organism>
<evidence type="ECO:0000313" key="2">
    <source>
        <dbReference type="EMBL" id="GFO36995.1"/>
    </source>
</evidence>
<comment type="caution">
    <text evidence="2">The sequence shown here is derived from an EMBL/GenBank/DDBJ whole genome shotgun (WGS) entry which is preliminary data.</text>
</comment>
<dbReference type="AlphaFoldDB" id="A0AAV4CYW3"/>
<keyword evidence="3" id="KW-1185">Reference proteome</keyword>
<protein>
    <submittedName>
        <fullName evidence="2">Uncharacterized protein</fullName>
    </submittedName>
</protein>